<evidence type="ECO:0000313" key="6">
    <source>
        <dbReference type="Proteomes" id="UP000605848"/>
    </source>
</evidence>
<keyword evidence="2" id="KW-0201">Cytochrome c-type biogenesis</keyword>
<accession>A0A937D1W1</accession>
<dbReference type="PANTHER" id="PTHR42852">
    <property type="entry name" value="THIOL:DISULFIDE INTERCHANGE PROTEIN DSBE"/>
    <property type="match status" value="1"/>
</dbReference>
<dbReference type="Gene3D" id="3.40.30.10">
    <property type="entry name" value="Glutaredoxin"/>
    <property type="match status" value="1"/>
</dbReference>
<name>A0A937D1W1_9HYPH</name>
<dbReference type="EMBL" id="JAEQMY010000085">
    <property type="protein sequence ID" value="MBL0407476.1"/>
    <property type="molecule type" value="Genomic_DNA"/>
</dbReference>
<keyword evidence="6" id="KW-1185">Reference proteome</keyword>
<dbReference type="InterPro" id="IPR036249">
    <property type="entry name" value="Thioredoxin-like_sf"/>
</dbReference>
<dbReference type="InterPro" id="IPR013740">
    <property type="entry name" value="Redoxin"/>
</dbReference>
<comment type="subcellular location">
    <subcellularLocation>
        <location evidence="1">Cell envelope</location>
    </subcellularLocation>
</comment>
<dbReference type="SUPFAM" id="SSF52833">
    <property type="entry name" value="Thioredoxin-like"/>
    <property type="match status" value="1"/>
</dbReference>
<gene>
    <name evidence="5" type="ORF">JKG68_26525</name>
</gene>
<dbReference type="Pfam" id="PF08534">
    <property type="entry name" value="Redoxin"/>
    <property type="match status" value="1"/>
</dbReference>
<dbReference type="CDD" id="cd02966">
    <property type="entry name" value="TlpA_like_family"/>
    <property type="match status" value="1"/>
</dbReference>
<dbReference type="InterPro" id="IPR050553">
    <property type="entry name" value="Thioredoxin_ResA/DsbE_sf"/>
</dbReference>
<dbReference type="AlphaFoldDB" id="A0A937D1W1"/>
<dbReference type="GO" id="GO:0015036">
    <property type="term" value="F:disulfide oxidoreductase activity"/>
    <property type="evidence" value="ECO:0007669"/>
    <property type="project" value="UniProtKB-ARBA"/>
</dbReference>
<protein>
    <submittedName>
        <fullName evidence="5">TlpA family protein disulfide reductase</fullName>
    </submittedName>
</protein>
<comment type="caution">
    <text evidence="5">The sequence shown here is derived from an EMBL/GenBank/DDBJ whole genome shotgun (WGS) entry which is preliminary data.</text>
</comment>
<evidence type="ECO:0000256" key="2">
    <source>
        <dbReference type="ARBA" id="ARBA00022748"/>
    </source>
</evidence>
<dbReference type="PROSITE" id="PS00194">
    <property type="entry name" value="THIOREDOXIN_1"/>
    <property type="match status" value="1"/>
</dbReference>
<dbReference type="PANTHER" id="PTHR42852:SF13">
    <property type="entry name" value="PROTEIN DIPZ"/>
    <property type="match status" value="1"/>
</dbReference>
<feature type="domain" description="Thioredoxin" evidence="4">
    <location>
        <begin position="32"/>
        <end position="178"/>
    </location>
</feature>
<evidence type="ECO:0000256" key="1">
    <source>
        <dbReference type="ARBA" id="ARBA00004196"/>
    </source>
</evidence>
<evidence type="ECO:0000313" key="5">
    <source>
        <dbReference type="EMBL" id="MBL0407476.1"/>
    </source>
</evidence>
<dbReference type="InterPro" id="IPR017937">
    <property type="entry name" value="Thioredoxin_CS"/>
</dbReference>
<keyword evidence="3" id="KW-0676">Redox-active center</keyword>
<evidence type="ECO:0000259" key="4">
    <source>
        <dbReference type="PROSITE" id="PS51352"/>
    </source>
</evidence>
<sequence>MAAGVAECRASQPVAERLKPLARGEVAAVGVSQAPKPPPAISFAGPDGQAMSLASFKGKTILVNLWATWCVPCREEMPALDRLQAELGGPDFQVVAINVDTRNREKPKAWLQENGIRNLAYHADPEGKLLQVLQKSGHVVGLPTTFVVDALGCEVALLKGPAEWASSDAVAFMKAALNRP</sequence>
<dbReference type="NCBIfam" id="NF047696">
    <property type="entry name" value="ThlDiSintTplARhiz"/>
    <property type="match status" value="1"/>
</dbReference>
<organism evidence="5 6">
    <name type="scientific">Microvirga aerilata</name>
    <dbReference type="NCBI Taxonomy" id="670292"/>
    <lineage>
        <taxon>Bacteria</taxon>
        <taxon>Pseudomonadati</taxon>
        <taxon>Pseudomonadota</taxon>
        <taxon>Alphaproteobacteria</taxon>
        <taxon>Hyphomicrobiales</taxon>
        <taxon>Methylobacteriaceae</taxon>
        <taxon>Microvirga</taxon>
    </lineage>
</organism>
<dbReference type="GO" id="GO:0017004">
    <property type="term" value="P:cytochrome complex assembly"/>
    <property type="evidence" value="ECO:0007669"/>
    <property type="project" value="UniProtKB-KW"/>
</dbReference>
<reference evidence="5" key="1">
    <citation type="submission" date="2021-01" db="EMBL/GenBank/DDBJ databases">
        <title>Microvirga sp.</title>
        <authorList>
            <person name="Kim M.K."/>
        </authorList>
    </citation>
    <scope>NUCLEOTIDE SEQUENCE</scope>
    <source>
        <strain evidence="5">5420S-16</strain>
    </source>
</reference>
<proteinExistence type="predicted"/>
<dbReference type="PROSITE" id="PS51352">
    <property type="entry name" value="THIOREDOXIN_2"/>
    <property type="match status" value="1"/>
</dbReference>
<evidence type="ECO:0000256" key="3">
    <source>
        <dbReference type="ARBA" id="ARBA00023284"/>
    </source>
</evidence>
<dbReference type="GO" id="GO:0030313">
    <property type="term" value="C:cell envelope"/>
    <property type="evidence" value="ECO:0007669"/>
    <property type="project" value="UniProtKB-SubCell"/>
</dbReference>
<dbReference type="InterPro" id="IPR013766">
    <property type="entry name" value="Thioredoxin_domain"/>
</dbReference>
<dbReference type="Proteomes" id="UP000605848">
    <property type="component" value="Unassembled WGS sequence"/>
</dbReference>